<organism evidence="3 4">
    <name type="scientific">Madurella fahalii</name>
    <dbReference type="NCBI Taxonomy" id="1157608"/>
    <lineage>
        <taxon>Eukaryota</taxon>
        <taxon>Fungi</taxon>
        <taxon>Dikarya</taxon>
        <taxon>Ascomycota</taxon>
        <taxon>Pezizomycotina</taxon>
        <taxon>Sordariomycetes</taxon>
        <taxon>Sordariomycetidae</taxon>
        <taxon>Sordariales</taxon>
        <taxon>Sordariales incertae sedis</taxon>
        <taxon>Madurella</taxon>
    </lineage>
</organism>
<protein>
    <submittedName>
        <fullName evidence="3">DUF3669 domain-containing protein</fullName>
    </submittedName>
</protein>
<dbReference type="GeneID" id="98175403"/>
<name>A0ABQ0G9K6_9PEZI</name>
<sequence length="468" mass="53089">MEMSLRRAILQNLTLEDRLESEVSPEPPEELLKRMLSVKSVVSTSSSFAQQQQAVAGTKAMFREIGTGSIGKIFEHPGTIFVYKLPVANQPEKLWNNYTKHMRVYHSFKSMPYTTFQVEIPRCFWYATPSTEAFWNDYLERFPDLPHFPRLRRHALCMERIFPLPRPIRHALVDKYCPPQARQSIKESQSNKDCLVRPCLGRIKYGTGGHFFTLRNFKLHANEIRDLGLPVSELYVAMAHALAVMHWHTKIDGMDVEFVLGSSPAEEQMIRIEIDPVRMESLPPPQTSTYEEATHSPPNFMKRTTALWVIDFDDCSDISLDSSGVDMAVKAFLDTNSYCPKPSTGEVYIETLWKSFAESYIKHSDSILGEILSRPELKTLPREFVRKIATISAVRRQESRATRPAVSSAVGPSSRRYTQRNTRPTSHPLSAAPPGGNHPSSSTGSWRRGSGAMGSYRGGRSWRSGRMD</sequence>
<dbReference type="RefSeq" id="XP_070916181.1">
    <property type="nucleotide sequence ID" value="XM_071060080.1"/>
</dbReference>
<evidence type="ECO:0000313" key="4">
    <source>
        <dbReference type="Proteomes" id="UP001628179"/>
    </source>
</evidence>
<evidence type="ECO:0000256" key="1">
    <source>
        <dbReference type="SAM" id="MobiDB-lite"/>
    </source>
</evidence>
<feature type="region of interest" description="Disordered" evidence="1">
    <location>
        <begin position="395"/>
        <end position="468"/>
    </location>
</feature>
<evidence type="ECO:0000259" key="2">
    <source>
        <dbReference type="Pfam" id="PF12417"/>
    </source>
</evidence>
<comment type="caution">
    <text evidence="3">The sequence shown here is derived from an EMBL/GenBank/DDBJ whole genome shotgun (WGS) entry which is preliminary data.</text>
</comment>
<feature type="domain" description="DUF3669" evidence="2">
    <location>
        <begin position="307"/>
        <end position="370"/>
    </location>
</feature>
<proteinExistence type="predicted"/>
<gene>
    <name evidence="3" type="ORF">MFIFM68171_04660</name>
</gene>
<feature type="compositionally biased region" description="Low complexity" evidence="1">
    <location>
        <begin position="440"/>
        <end position="468"/>
    </location>
</feature>
<feature type="compositionally biased region" description="Polar residues" evidence="1">
    <location>
        <begin position="415"/>
        <end position="428"/>
    </location>
</feature>
<dbReference type="Proteomes" id="UP001628179">
    <property type="component" value="Unassembled WGS sequence"/>
</dbReference>
<dbReference type="PANTHER" id="PTHR40780:SF2">
    <property type="entry name" value="DUF3669 DOMAIN-CONTAINING PROTEIN"/>
    <property type="match status" value="1"/>
</dbReference>
<dbReference type="InterPro" id="IPR022137">
    <property type="entry name" value="Znf_prot_DUF3669"/>
</dbReference>
<dbReference type="Pfam" id="PF12417">
    <property type="entry name" value="DUF3669"/>
    <property type="match status" value="1"/>
</dbReference>
<accession>A0ABQ0G9K6</accession>
<reference evidence="3 4" key="1">
    <citation type="submission" date="2024-09" db="EMBL/GenBank/DDBJ databases">
        <title>Itraconazole resistance in Madurella fahalii resulting from another homologue of gene encoding cytochrome P450 14-alpha sterol demethylase (CYP51).</title>
        <authorList>
            <person name="Yoshioka I."/>
            <person name="Fahal A.H."/>
            <person name="Kaneko S."/>
            <person name="Yaguchi T."/>
        </authorList>
    </citation>
    <scope>NUCLEOTIDE SEQUENCE [LARGE SCALE GENOMIC DNA]</scope>
    <source>
        <strain evidence="3 4">IFM 68171</strain>
    </source>
</reference>
<keyword evidence="4" id="KW-1185">Reference proteome</keyword>
<evidence type="ECO:0000313" key="3">
    <source>
        <dbReference type="EMBL" id="GAB1314450.1"/>
    </source>
</evidence>
<dbReference type="PANTHER" id="PTHR40780">
    <property type="entry name" value="DUF3669 DOMAIN-CONTAINING PROTEIN"/>
    <property type="match status" value="1"/>
</dbReference>
<dbReference type="EMBL" id="BAAFSV010000002">
    <property type="protein sequence ID" value="GAB1314450.1"/>
    <property type="molecule type" value="Genomic_DNA"/>
</dbReference>